<keyword evidence="3" id="KW-0862">Zinc</keyword>
<protein>
    <recommendedName>
        <fullName evidence="4">FLYWCH-type domain-containing protein</fullName>
    </recommendedName>
</protein>
<keyword evidence="2" id="KW-0863">Zinc-finger</keyword>
<organism evidence="5 6">
    <name type="scientific">Euphydryas editha</name>
    <name type="common">Edith's checkerspot</name>
    <dbReference type="NCBI Taxonomy" id="104508"/>
    <lineage>
        <taxon>Eukaryota</taxon>
        <taxon>Metazoa</taxon>
        <taxon>Ecdysozoa</taxon>
        <taxon>Arthropoda</taxon>
        <taxon>Hexapoda</taxon>
        <taxon>Insecta</taxon>
        <taxon>Pterygota</taxon>
        <taxon>Neoptera</taxon>
        <taxon>Endopterygota</taxon>
        <taxon>Lepidoptera</taxon>
        <taxon>Glossata</taxon>
        <taxon>Ditrysia</taxon>
        <taxon>Papilionoidea</taxon>
        <taxon>Nymphalidae</taxon>
        <taxon>Nymphalinae</taxon>
        <taxon>Euphydryas</taxon>
    </lineage>
</organism>
<keyword evidence="6" id="KW-1185">Reference proteome</keyword>
<dbReference type="AlphaFoldDB" id="A0AAU9TFD3"/>
<dbReference type="InterPro" id="IPR007588">
    <property type="entry name" value="Znf_FLYWCH"/>
</dbReference>
<evidence type="ECO:0000256" key="2">
    <source>
        <dbReference type="ARBA" id="ARBA00022771"/>
    </source>
</evidence>
<gene>
    <name evidence="5" type="ORF">EEDITHA_LOCUS2141</name>
</gene>
<feature type="domain" description="FLYWCH-type" evidence="4">
    <location>
        <begin position="10"/>
        <end position="66"/>
    </location>
</feature>
<evidence type="ECO:0000259" key="4">
    <source>
        <dbReference type="Pfam" id="PF04500"/>
    </source>
</evidence>
<evidence type="ECO:0000313" key="6">
    <source>
        <dbReference type="Proteomes" id="UP001153954"/>
    </source>
</evidence>
<dbReference type="EMBL" id="CAKOGL010000004">
    <property type="protein sequence ID" value="CAH2085693.1"/>
    <property type="molecule type" value="Genomic_DNA"/>
</dbReference>
<evidence type="ECO:0000256" key="3">
    <source>
        <dbReference type="ARBA" id="ARBA00022833"/>
    </source>
</evidence>
<dbReference type="GO" id="GO:0008270">
    <property type="term" value="F:zinc ion binding"/>
    <property type="evidence" value="ECO:0007669"/>
    <property type="project" value="UniProtKB-KW"/>
</dbReference>
<reference evidence="5" key="1">
    <citation type="submission" date="2022-03" db="EMBL/GenBank/DDBJ databases">
        <authorList>
            <person name="Tunstrom K."/>
        </authorList>
    </citation>
    <scope>NUCLEOTIDE SEQUENCE</scope>
</reference>
<accession>A0AAU9TFD3</accession>
<comment type="caution">
    <text evidence="5">The sequence shown here is derived from an EMBL/GenBank/DDBJ whole genome shotgun (WGS) entry which is preliminary data.</text>
</comment>
<sequence length="66" mass="7493">MLVVVPVFGETRLGNPVIMIGSYRFNRVRSKGPKIRWTCTKTPQGCRATLLTIDDVIIKTINEHNH</sequence>
<evidence type="ECO:0000256" key="1">
    <source>
        <dbReference type="ARBA" id="ARBA00022723"/>
    </source>
</evidence>
<dbReference type="Gene3D" id="2.20.25.240">
    <property type="match status" value="1"/>
</dbReference>
<proteinExistence type="predicted"/>
<dbReference type="Pfam" id="PF04500">
    <property type="entry name" value="FLYWCH"/>
    <property type="match status" value="1"/>
</dbReference>
<dbReference type="Proteomes" id="UP001153954">
    <property type="component" value="Unassembled WGS sequence"/>
</dbReference>
<name>A0AAU9TFD3_EUPED</name>
<evidence type="ECO:0000313" key="5">
    <source>
        <dbReference type="EMBL" id="CAH2085693.1"/>
    </source>
</evidence>
<keyword evidence="1" id="KW-0479">Metal-binding</keyword>